<dbReference type="PROSITE" id="PS51257">
    <property type="entry name" value="PROKAR_LIPOPROTEIN"/>
    <property type="match status" value="1"/>
</dbReference>
<dbReference type="EMBL" id="JAGTJJ010000001">
    <property type="protein sequence ID" value="MDC3979718.1"/>
    <property type="molecule type" value="Genomic_DNA"/>
</dbReference>
<organism evidence="1 2">
    <name type="scientific">Polyangium jinanense</name>
    <dbReference type="NCBI Taxonomy" id="2829994"/>
    <lineage>
        <taxon>Bacteria</taxon>
        <taxon>Pseudomonadati</taxon>
        <taxon>Myxococcota</taxon>
        <taxon>Polyangia</taxon>
        <taxon>Polyangiales</taxon>
        <taxon>Polyangiaceae</taxon>
        <taxon>Polyangium</taxon>
    </lineage>
</organism>
<dbReference type="RefSeq" id="WP_272417842.1">
    <property type="nucleotide sequence ID" value="NZ_JAGTJJ010000001.1"/>
</dbReference>
<evidence type="ECO:0000313" key="1">
    <source>
        <dbReference type="EMBL" id="MDC3979718.1"/>
    </source>
</evidence>
<comment type="caution">
    <text evidence="1">The sequence shown here is derived from an EMBL/GenBank/DDBJ whole genome shotgun (WGS) entry which is preliminary data.</text>
</comment>
<proteinExistence type="predicted"/>
<protein>
    <recommendedName>
        <fullName evidence="3">Carboxypeptidase regulatory-like domain-containing protein</fullName>
    </recommendedName>
</protein>
<accession>A0A9X4AP78</accession>
<reference evidence="1 2" key="1">
    <citation type="submission" date="2021-04" db="EMBL/GenBank/DDBJ databases">
        <title>Genome analysis of Polyangium sp.</title>
        <authorList>
            <person name="Li Y."/>
            <person name="Wang J."/>
        </authorList>
    </citation>
    <scope>NUCLEOTIDE SEQUENCE [LARGE SCALE GENOMIC DNA]</scope>
    <source>
        <strain evidence="1 2">SDU14</strain>
    </source>
</reference>
<evidence type="ECO:0000313" key="2">
    <source>
        <dbReference type="Proteomes" id="UP001151081"/>
    </source>
</evidence>
<sequence length="200" mass="21302">MMTVKTAFASSLLALGTLGTLGLLVGCGNRAVDERIAALGEEDPNVPVGEFHRPGQPCVLCHGEYLRENPIMSVGGTIYAYPTLSAEQKPLPVKGVKVKLTDSFGEQYEVGTNCAGNFFIEAEKWDPAFPLRAEMEYPVPGSLESTKRVVMSTRISRDGSCAGCHVGTRNQGSPGWVTCAEAETEPPFPPQDATCPGAPK</sequence>
<gene>
    <name evidence="1" type="ORF">KEG57_04350</name>
</gene>
<name>A0A9X4AP78_9BACT</name>
<keyword evidence="2" id="KW-1185">Reference proteome</keyword>
<evidence type="ECO:0008006" key="3">
    <source>
        <dbReference type="Google" id="ProtNLM"/>
    </source>
</evidence>
<dbReference type="Proteomes" id="UP001151081">
    <property type="component" value="Unassembled WGS sequence"/>
</dbReference>
<dbReference type="AlphaFoldDB" id="A0A9X4AP78"/>